<evidence type="ECO:0000313" key="1">
    <source>
        <dbReference type="EMBL" id="RDH37289.1"/>
    </source>
</evidence>
<dbReference type="EMBL" id="KZ852035">
    <property type="protein sequence ID" value="RDH37289.1"/>
    <property type="molecule type" value="Genomic_DNA"/>
</dbReference>
<sequence length="74" mass="8004">MVLPTSTLVAGGFNVAVIRALSLHSTIEKVDKAEFAAFLSGTTMMGTKPSMSSISLVCRSTMLLPTHHYQINHR</sequence>
<evidence type="ECO:0000313" key="2">
    <source>
        <dbReference type="Proteomes" id="UP000253729"/>
    </source>
</evidence>
<protein>
    <submittedName>
        <fullName evidence="1">Uncharacterized protein</fullName>
    </submittedName>
</protein>
<dbReference type="Proteomes" id="UP000253729">
    <property type="component" value="Unassembled WGS sequence"/>
</dbReference>
<proteinExistence type="predicted"/>
<keyword evidence="2" id="KW-1185">Reference proteome</keyword>
<dbReference type="RefSeq" id="XP_026630311.1">
    <property type="nucleotide sequence ID" value="XM_026764800.1"/>
</dbReference>
<name>A0A3F3QE05_9EURO</name>
<gene>
    <name evidence="1" type="ORF">BDQ94DRAFT_136093</name>
</gene>
<organism evidence="1 2">
    <name type="scientific">Aspergillus welwitschiae</name>
    <dbReference type="NCBI Taxonomy" id="1341132"/>
    <lineage>
        <taxon>Eukaryota</taxon>
        <taxon>Fungi</taxon>
        <taxon>Dikarya</taxon>
        <taxon>Ascomycota</taxon>
        <taxon>Pezizomycotina</taxon>
        <taxon>Eurotiomycetes</taxon>
        <taxon>Eurotiomycetidae</taxon>
        <taxon>Eurotiales</taxon>
        <taxon>Aspergillaceae</taxon>
        <taxon>Aspergillus</taxon>
        <taxon>Aspergillus subgen. Circumdati</taxon>
    </lineage>
</organism>
<dbReference type="GeneID" id="38133156"/>
<reference evidence="1 2" key="1">
    <citation type="submission" date="2018-07" db="EMBL/GenBank/DDBJ databases">
        <title>The genomes of Aspergillus section Nigri reveals drivers in fungal speciation.</title>
        <authorList>
            <consortium name="DOE Joint Genome Institute"/>
            <person name="Vesth T.C."/>
            <person name="Nybo J."/>
            <person name="Theobald S."/>
            <person name="Brandl J."/>
            <person name="Frisvad J.C."/>
            <person name="Nielsen K.F."/>
            <person name="Lyhne E.K."/>
            <person name="Kogle M.E."/>
            <person name="Kuo A."/>
            <person name="Riley R."/>
            <person name="Clum A."/>
            <person name="Nolan M."/>
            <person name="Lipzen A."/>
            <person name="Salamov A."/>
            <person name="Henrissat B."/>
            <person name="Wiebenga A."/>
            <person name="De vries R.P."/>
            <person name="Grigoriev I.V."/>
            <person name="Mortensen U.H."/>
            <person name="Andersen M.R."/>
            <person name="Baker S.E."/>
        </authorList>
    </citation>
    <scope>NUCLEOTIDE SEQUENCE [LARGE SCALE GENOMIC DNA]</scope>
    <source>
        <strain evidence="1 2">CBS 139.54b</strain>
    </source>
</reference>
<dbReference type="AlphaFoldDB" id="A0A3F3QE05"/>
<accession>A0A3F3QE05</accession>